<reference evidence="4 5" key="1">
    <citation type="submission" date="2011-12" db="EMBL/GenBank/DDBJ databases">
        <title>Whole genome shotgun sequence of Gordonia effusa NBRC 100432.</title>
        <authorList>
            <person name="Yoshida I."/>
            <person name="Takarada H."/>
            <person name="Hosoyama A."/>
            <person name="Tsuchikane K."/>
            <person name="Katsumata H."/>
            <person name="Yamazaki S."/>
            <person name="Fujita N."/>
        </authorList>
    </citation>
    <scope>NUCLEOTIDE SEQUENCE [LARGE SCALE GENOMIC DNA]</scope>
    <source>
        <strain evidence="4 5">NBRC 100432</strain>
    </source>
</reference>
<protein>
    <recommendedName>
        <fullName evidence="3">LytR/CpsA/Psr regulator C-terminal domain-containing protein</fullName>
    </recommendedName>
</protein>
<sequence length="149" mass="15142">MLLLALAVACIGLGAHRVATSGDDPDTALNQVATSTPSSASSQTPPSSTSAATDVRLCVFNAGSVSGLAREVTDALKEKGYTLASPHNLSTSSFTENTVFYDTDGDAGNTKSEAEKVAKDVPGGASVEERPSSFTQCASGIPVVMVSRS</sequence>
<feature type="signal peptide" evidence="2">
    <location>
        <begin position="1"/>
        <end position="21"/>
    </location>
</feature>
<name>H0QXP1_9ACTN</name>
<evidence type="ECO:0000313" key="5">
    <source>
        <dbReference type="Proteomes" id="UP000035034"/>
    </source>
</evidence>
<dbReference type="EMBL" id="BAEH01000036">
    <property type="protein sequence ID" value="GAB17592.1"/>
    <property type="molecule type" value="Genomic_DNA"/>
</dbReference>
<evidence type="ECO:0000256" key="1">
    <source>
        <dbReference type="SAM" id="MobiDB-lite"/>
    </source>
</evidence>
<organism evidence="4 5">
    <name type="scientific">Gordonia effusa NBRC 100432</name>
    <dbReference type="NCBI Taxonomy" id="1077974"/>
    <lineage>
        <taxon>Bacteria</taxon>
        <taxon>Bacillati</taxon>
        <taxon>Actinomycetota</taxon>
        <taxon>Actinomycetes</taxon>
        <taxon>Mycobacteriales</taxon>
        <taxon>Gordoniaceae</taxon>
        <taxon>Gordonia</taxon>
    </lineage>
</organism>
<feature type="compositionally biased region" description="Low complexity" evidence="1">
    <location>
        <begin position="33"/>
        <end position="51"/>
    </location>
</feature>
<feature type="region of interest" description="Disordered" evidence="1">
    <location>
        <begin position="21"/>
        <end position="51"/>
    </location>
</feature>
<feature type="region of interest" description="Disordered" evidence="1">
    <location>
        <begin position="105"/>
        <end position="131"/>
    </location>
</feature>
<dbReference type="Proteomes" id="UP000035034">
    <property type="component" value="Unassembled WGS sequence"/>
</dbReference>
<dbReference type="Gene3D" id="3.30.70.2390">
    <property type="match status" value="1"/>
</dbReference>
<dbReference type="eggNOG" id="ENOG50330SA">
    <property type="taxonomic scope" value="Bacteria"/>
</dbReference>
<evidence type="ECO:0000259" key="3">
    <source>
        <dbReference type="Pfam" id="PF13399"/>
    </source>
</evidence>
<comment type="caution">
    <text evidence="4">The sequence shown here is derived from an EMBL/GenBank/DDBJ whole genome shotgun (WGS) entry which is preliminary data.</text>
</comment>
<feature type="chain" id="PRO_5003537551" description="LytR/CpsA/Psr regulator C-terminal domain-containing protein" evidence="2">
    <location>
        <begin position="22"/>
        <end position="149"/>
    </location>
</feature>
<gene>
    <name evidence="4" type="ORF">GOEFS_036_00310</name>
</gene>
<evidence type="ECO:0000313" key="4">
    <source>
        <dbReference type="EMBL" id="GAB17592.1"/>
    </source>
</evidence>
<keyword evidence="5" id="KW-1185">Reference proteome</keyword>
<dbReference type="Pfam" id="PF13399">
    <property type="entry name" value="LytR_C"/>
    <property type="match status" value="1"/>
</dbReference>
<dbReference type="AlphaFoldDB" id="H0QXP1"/>
<accession>H0QXP1</accession>
<feature type="domain" description="LytR/CpsA/Psr regulator C-terminal" evidence="3">
    <location>
        <begin position="54"/>
        <end position="134"/>
    </location>
</feature>
<proteinExistence type="predicted"/>
<dbReference type="STRING" id="1077974.GOEFS_036_00310"/>
<evidence type="ECO:0000256" key="2">
    <source>
        <dbReference type="SAM" id="SignalP"/>
    </source>
</evidence>
<dbReference type="InterPro" id="IPR027381">
    <property type="entry name" value="LytR/CpsA/Psr_C"/>
</dbReference>
<keyword evidence="2" id="KW-0732">Signal</keyword>